<dbReference type="EMBL" id="CP036433">
    <property type="protein sequence ID" value="QDU94969.1"/>
    <property type="molecule type" value="Genomic_DNA"/>
</dbReference>
<sequence length="353" mass="39730">MSQEPSSPVPPHGAIPGAGSGLGRRELLAWSAGLGAAWMAGKAAPAGAAEPVSKPRRRVWKAPKKYVMKKSINLWAFPYPDEMSLDDCFRLAKDAGYDGIEINFDLEGPFSAESSDDDIRRIGQSARDIGIEISGVCSFLFWPYSMSSNDPKVRARGIELARRMIQAAALLETDNLLVVPGAVYAPWIENFDPVPNDVCDRRARQAVRELLPVAEQAGVSINIENIFLNGFLFSPQEMNAFVDSFQSKFVNVHFDTGNIMEYQFPEHWIPILGKRIKNIHFKEWDKRTHEFNLHTFRTLLDGTTNWPAVIDGLDRIGYGGYLTFEYFHPFQHYPEALIYQSSDALDWMLGRKV</sequence>
<dbReference type="OrthoDB" id="9782669at2"/>
<dbReference type="InterPro" id="IPR013022">
    <property type="entry name" value="Xyl_isomerase-like_TIM-brl"/>
</dbReference>
<feature type="domain" description="Xylose isomerase-like TIM barrel" evidence="2">
    <location>
        <begin position="89"/>
        <end position="336"/>
    </location>
</feature>
<dbReference type="InterPro" id="IPR036237">
    <property type="entry name" value="Xyl_isomerase-like_sf"/>
</dbReference>
<accession>A0A518DT05</accession>
<dbReference type="GO" id="GO:0016853">
    <property type="term" value="F:isomerase activity"/>
    <property type="evidence" value="ECO:0007669"/>
    <property type="project" value="UniProtKB-KW"/>
</dbReference>
<dbReference type="PROSITE" id="PS51318">
    <property type="entry name" value="TAT"/>
    <property type="match status" value="1"/>
</dbReference>
<gene>
    <name evidence="3" type="ORF">Pla8534_27780</name>
</gene>
<evidence type="ECO:0000256" key="1">
    <source>
        <dbReference type="ARBA" id="ARBA00023235"/>
    </source>
</evidence>
<evidence type="ECO:0000259" key="2">
    <source>
        <dbReference type="Pfam" id="PF01261"/>
    </source>
</evidence>
<reference evidence="3 4" key="1">
    <citation type="submission" date="2019-02" db="EMBL/GenBank/DDBJ databases">
        <title>Deep-cultivation of Planctomycetes and their phenomic and genomic characterization uncovers novel biology.</title>
        <authorList>
            <person name="Wiegand S."/>
            <person name="Jogler M."/>
            <person name="Boedeker C."/>
            <person name="Pinto D."/>
            <person name="Vollmers J."/>
            <person name="Rivas-Marin E."/>
            <person name="Kohn T."/>
            <person name="Peeters S.H."/>
            <person name="Heuer A."/>
            <person name="Rast P."/>
            <person name="Oberbeckmann S."/>
            <person name="Bunk B."/>
            <person name="Jeske O."/>
            <person name="Meyerdierks A."/>
            <person name="Storesund J.E."/>
            <person name="Kallscheuer N."/>
            <person name="Luecker S."/>
            <person name="Lage O.M."/>
            <person name="Pohl T."/>
            <person name="Merkel B.J."/>
            <person name="Hornburger P."/>
            <person name="Mueller R.-W."/>
            <person name="Bruemmer F."/>
            <person name="Labrenz M."/>
            <person name="Spormann A.M."/>
            <person name="Op den Camp H."/>
            <person name="Overmann J."/>
            <person name="Amann R."/>
            <person name="Jetten M.S.M."/>
            <person name="Mascher T."/>
            <person name="Medema M.H."/>
            <person name="Devos D.P."/>
            <person name="Kaster A.-K."/>
            <person name="Ovreas L."/>
            <person name="Rohde M."/>
            <person name="Galperin M.Y."/>
            <person name="Jogler C."/>
        </authorList>
    </citation>
    <scope>NUCLEOTIDE SEQUENCE [LARGE SCALE GENOMIC DNA]</scope>
    <source>
        <strain evidence="3 4">Pla85_3_4</strain>
    </source>
</reference>
<evidence type="ECO:0000313" key="4">
    <source>
        <dbReference type="Proteomes" id="UP000317648"/>
    </source>
</evidence>
<dbReference type="KEGG" id="lcre:Pla8534_27780"/>
<protein>
    <submittedName>
        <fullName evidence="3">Fructoselysine 3-epimerase</fullName>
    </submittedName>
</protein>
<proteinExistence type="predicted"/>
<dbReference type="Gene3D" id="3.20.20.150">
    <property type="entry name" value="Divalent-metal-dependent TIM barrel enzymes"/>
    <property type="match status" value="1"/>
</dbReference>
<name>A0A518DT05_9BACT</name>
<dbReference type="InterPro" id="IPR050417">
    <property type="entry name" value="Sugar_Epim/Isomerase"/>
</dbReference>
<dbReference type="PANTHER" id="PTHR43489:SF7">
    <property type="entry name" value="3-DEHYDRO-D-GULOSIDE 4-EPIMERASE-RELATED"/>
    <property type="match status" value="1"/>
</dbReference>
<dbReference type="AlphaFoldDB" id="A0A518DT05"/>
<dbReference type="InterPro" id="IPR006311">
    <property type="entry name" value="TAT_signal"/>
</dbReference>
<dbReference type="Proteomes" id="UP000317648">
    <property type="component" value="Chromosome"/>
</dbReference>
<dbReference type="RefSeq" id="WP_145053757.1">
    <property type="nucleotide sequence ID" value="NZ_CP036433.1"/>
</dbReference>
<dbReference type="Pfam" id="PF01261">
    <property type="entry name" value="AP_endonuc_2"/>
    <property type="match status" value="1"/>
</dbReference>
<organism evidence="3 4">
    <name type="scientific">Lignipirellula cremea</name>
    <dbReference type="NCBI Taxonomy" id="2528010"/>
    <lineage>
        <taxon>Bacteria</taxon>
        <taxon>Pseudomonadati</taxon>
        <taxon>Planctomycetota</taxon>
        <taxon>Planctomycetia</taxon>
        <taxon>Pirellulales</taxon>
        <taxon>Pirellulaceae</taxon>
        <taxon>Lignipirellula</taxon>
    </lineage>
</organism>
<dbReference type="SUPFAM" id="SSF51658">
    <property type="entry name" value="Xylose isomerase-like"/>
    <property type="match status" value="1"/>
</dbReference>
<dbReference type="PANTHER" id="PTHR43489">
    <property type="entry name" value="ISOMERASE"/>
    <property type="match status" value="1"/>
</dbReference>
<keyword evidence="4" id="KW-1185">Reference proteome</keyword>
<evidence type="ECO:0000313" key="3">
    <source>
        <dbReference type="EMBL" id="QDU94969.1"/>
    </source>
</evidence>
<keyword evidence="1" id="KW-0413">Isomerase</keyword>